<evidence type="ECO:0000256" key="4">
    <source>
        <dbReference type="ARBA" id="ARBA00022496"/>
    </source>
</evidence>
<dbReference type="InterPro" id="IPR037066">
    <property type="entry name" value="Plug_dom_sf"/>
</dbReference>
<evidence type="ECO:0000313" key="15">
    <source>
        <dbReference type="Proteomes" id="UP000075615"/>
    </source>
</evidence>
<dbReference type="GO" id="GO:0009279">
    <property type="term" value="C:cell outer membrane"/>
    <property type="evidence" value="ECO:0007669"/>
    <property type="project" value="UniProtKB-SubCell"/>
</dbReference>
<dbReference type="STRING" id="296218.AWN68_12890"/>
<dbReference type="InterPro" id="IPR039426">
    <property type="entry name" value="TonB-dep_rcpt-like"/>
</dbReference>
<dbReference type="PANTHER" id="PTHR32552:SF81">
    <property type="entry name" value="TONB-DEPENDENT OUTER MEMBRANE RECEPTOR"/>
    <property type="match status" value="1"/>
</dbReference>
<dbReference type="AlphaFoldDB" id="A0A150XVL3"/>
<feature type="domain" description="TonB-dependent receptor plug" evidence="13">
    <location>
        <begin position="146"/>
        <end position="253"/>
    </location>
</feature>
<dbReference type="InterPro" id="IPR023997">
    <property type="entry name" value="TonB-dep_OMP_SusC/RagA_CS"/>
</dbReference>
<evidence type="ECO:0000313" key="14">
    <source>
        <dbReference type="EMBL" id="KYG82682.1"/>
    </source>
</evidence>
<keyword evidence="6" id="KW-0408">Iron</keyword>
<keyword evidence="7" id="KW-0406">Ion transport</keyword>
<keyword evidence="15" id="KW-1185">Reference proteome</keyword>
<evidence type="ECO:0000256" key="6">
    <source>
        <dbReference type="ARBA" id="ARBA00023004"/>
    </source>
</evidence>
<keyword evidence="3 11" id="KW-1134">Transmembrane beta strand</keyword>
<keyword evidence="2 11" id="KW-0813">Transport</keyword>
<name>A0A150XVL3_9BACT</name>
<dbReference type="InterPro" id="IPR036942">
    <property type="entry name" value="Beta-barrel_TonB_sf"/>
</dbReference>
<evidence type="ECO:0000256" key="11">
    <source>
        <dbReference type="PROSITE-ProRule" id="PRU01360"/>
    </source>
</evidence>
<evidence type="ECO:0000256" key="5">
    <source>
        <dbReference type="ARBA" id="ARBA00022692"/>
    </source>
</evidence>
<evidence type="ECO:0000256" key="9">
    <source>
        <dbReference type="ARBA" id="ARBA00023136"/>
    </source>
</evidence>
<dbReference type="NCBIfam" id="TIGR04057">
    <property type="entry name" value="SusC_RagA_signa"/>
    <property type="match status" value="1"/>
</dbReference>
<dbReference type="Proteomes" id="UP000075615">
    <property type="component" value="Unassembled WGS sequence"/>
</dbReference>
<dbReference type="EMBL" id="LRDB01000002">
    <property type="protein sequence ID" value="KYG82682.1"/>
    <property type="molecule type" value="Genomic_DNA"/>
</dbReference>
<keyword evidence="12" id="KW-1133">Transmembrane helix</keyword>
<dbReference type="InterPro" id="IPR008969">
    <property type="entry name" value="CarboxyPept-like_regulatory"/>
</dbReference>
<keyword evidence="10 11" id="KW-0998">Cell outer membrane</keyword>
<evidence type="ECO:0000256" key="1">
    <source>
        <dbReference type="ARBA" id="ARBA00004571"/>
    </source>
</evidence>
<keyword evidence="8" id="KW-0798">TonB box</keyword>
<protein>
    <recommendedName>
        <fullName evidence="13">TonB-dependent receptor plug domain-containing protein</fullName>
    </recommendedName>
</protein>
<keyword evidence="4" id="KW-0410">Iron transport</keyword>
<evidence type="ECO:0000256" key="12">
    <source>
        <dbReference type="SAM" id="Phobius"/>
    </source>
</evidence>
<dbReference type="Gene3D" id="2.170.130.10">
    <property type="entry name" value="TonB-dependent receptor, plug domain"/>
    <property type="match status" value="1"/>
</dbReference>
<evidence type="ECO:0000256" key="10">
    <source>
        <dbReference type="ARBA" id="ARBA00023237"/>
    </source>
</evidence>
<gene>
    <name evidence="14" type="ORF">AWN68_12890</name>
</gene>
<dbReference type="NCBIfam" id="TIGR04056">
    <property type="entry name" value="OMP_RagA_SusC"/>
    <property type="match status" value="1"/>
</dbReference>
<dbReference type="SUPFAM" id="SSF49464">
    <property type="entry name" value="Carboxypeptidase regulatory domain-like"/>
    <property type="match status" value="1"/>
</dbReference>
<evidence type="ECO:0000259" key="13">
    <source>
        <dbReference type="Pfam" id="PF07715"/>
    </source>
</evidence>
<evidence type="ECO:0000256" key="2">
    <source>
        <dbReference type="ARBA" id="ARBA00022448"/>
    </source>
</evidence>
<dbReference type="Gene3D" id="2.60.40.1120">
    <property type="entry name" value="Carboxypeptidase-like, regulatory domain"/>
    <property type="match status" value="1"/>
</dbReference>
<dbReference type="OrthoDB" id="9768177at2"/>
<comment type="subcellular location">
    <subcellularLocation>
        <location evidence="1 11">Cell outer membrane</location>
        <topology evidence="1 11">Multi-pass membrane protein</topology>
    </subcellularLocation>
</comment>
<comment type="similarity">
    <text evidence="11">Belongs to the TonB-dependent receptor family.</text>
</comment>
<dbReference type="InterPro" id="IPR023996">
    <property type="entry name" value="TonB-dep_OMP_SusC/RagA"/>
</dbReference>
<dbReference type="SUPFAM" id="SSF56935">
    <property type="entry name" value="Porins"/>
    <property type="match status" value="1"/>
</dbReference>
<evidence type="ECO:0000256" key="7">
    <source>
        <dbReference type="ARBA" id="ARBA00023065"/>
    </source>
</evidence>
<dbReference type="PROSITE" id="PS52016">
    <property type="entry name" value="TONB_DEPENDENT_REC_3"/>
    <property type="match status" value="1"/>
</dbReference>
<keyword evidence="9 11" id="KW-0472">Membrane</keyword>
<dbReference type="Pfam" id="PF07715">
    <property type="entry name" value="Plug"/>
    <property type="match status" value="1"/>
</dbReference>
<dbReference type="Pfam" id="PF13715">
    <property type="entry name" value="CarbopepD_reg_2"/>
    <property type="match status" value="1"/>
</dbReference>
<sequence length="1096" mass="121083">MKKKRINALYRGAKYSLFGIVIQTFVMSSLFANGILNEDGNSKAIETVSVQDRTITGKVTSAEDGLPLVSLSVYIKGTTSGVVTESDGAYRITVPQNATTLVFRYLGFITQEVEISGRNSINVVMQPEVVDFGEVIVTALNIPRDAKTLPYTAQQVNAKELNMAQQQNVTNALAGKVAGVQIRTESGARLGSNASVRIRGNISLTSDGGALWVVDGTPGINPSSINMDEVESVNILKGPNATALYGQRAADGVVMITTKRAAKGDMSVDFTTGITFEEVGRQPKYQNSYGGGGSANWITYNYNPNHPAEWQVFDGKKYHDYTDDASWGPKLDGSEYIPWYAWYPGSKYSFKTTTFDPQPNNIRDYWETGTTLRNNIALSKGGEGYSMRVSYTNEQQTGLIPNSELKKNYISAKLDFDVSERFSIRTNVNYQDQETQGDFGDGYANNATGNFNSWFHRDLDMDIMRELSQFKTPTGNIASWNHSNVSSTTNFNTANFNRGNYWYNPYTYFELLDNRNNTNRVFGDISLTYKLNDKFSITGTARRYEVFGRSEYRLPALLANSASQAGYFNAYSTSQSRYTEDNFEFLATYSETFGDLSVDFNLGGNLRNNLSTSINGGTSGGMVVPDLWSIANSVNPTTTGHGYSLEKTRSVFARATLGYKEYLFLEATLRNDLSSTLPKGENGFIYPSVGGSFVFSEFTEDLLPALSYGKIRAGYAEVGSELNPYTTEAYYGIGSTQFSGNLLMSVPSRLVDPSLKPVTNSSLEFGTDLKFFERRAGFSFTYYNEKHRDDILSAQIATGSGYSSILQNAGSTQRTGIELVLSGTPVRSGDFEWNLTFNWAKNKSEIVSIADNLESLIYSSGSFGFARTVHQVGKEWGQLRGTAILRNAEGLPILDGNGLFTADQNHYFGSVLPDFNGGIISTLTWKDLTLNMSFDYQKGGKFFSLSEHWGNYSGLLDETAAINENGKNVRDAVADGGGIRMVGVDVNGNPVDRYVSAFNYFHQFYGKNRMAETMIYDATYLKMRELSVNYRVPVTKVFGNSPFNSINVSFIARNPWLIATAKGQDNWDPSDQSASYGENGQLPSTRSYGLSVKFGF</sequence>
<evidence type="ECO:0000256" key="3">
    <source>
        <dbReference type="ARBA" id="ARBA00022452"/>
    </source>
</evidence>
<dbReference type="GO" id="GO:0006826">
    <property type="term" value="P:iron ion transport"/>
    <property type="evidence" value="ECO:0007669"/>
    <property type="project" value="UniProtKB-KW"/>
</dbReference>
<dbReference type="InterPro" id="IPR012910">
    <property type="entry name" value="Plug_dom"/>
</dbReference>
<accession>A0A150XVL3</accession>
<dbReference type="Gene3D" id="2.40.170.20">
    <property type="entry name" value="TonB-dependent receptor, beta-barrel domain"/>
    <property type="match status" value="1"/>
</dbReference>
<dbReference type="PANTHER" id="PTHR32552">
    <property type="entry name" value="FERRICHROME IRON RECEPTOR-RELATED"/>
    <property type="match status" value="1"/>
</dbReference>
<keyword evidence="5 11" id="KW-0812">Transmembrane</keyword>
<proteinExistence type="inferred from homology"/>
<organism evidence="14 15">
    <name type="scientific">Roseivirga echinicomitans</name>
    <dbReference type="NCBI Taxonomy" id="296218"/>
    <lineage>
        <taxon>Bacteria</taxon>
        <taxon>Pseudomonadati</taxon>
        <taxon>Bacteroidota</taxon>
        <taxon>Cytophagia</taxon>
        <taxon>Cytophagales</taxon>
        <taxon>Roseivirgaceae</taxon>
        <taxon>Roseivirga</taxon>
    </lineage>
</organism>
<reference evidence="14 15" key="1">
    <citation type="submission" date="2016-01" db="EMBL/GenBank/DDBJ databases">
        <title>Genome sequencing of Roseivirga echinicomitans KMM 6058.</title>
        <authorList>
            <person name="Selvaratnam C."/>
            <person name="Thevarajoo S."/>
            <person name="Goh K.M."/>
            <person name="Ee R."/>
            <person name="Chan K.-G."/>
            <person name="Chong C.S."/>
        </authorList>
    </citation>
    <scope>NUCLEOTIDE SEQUENCE [LARGE SCALE GENOMIC DNA]</scope>
    <source>
        <strain evidence="14 15">KMM 6058</strain>
    </source>
</reference>
<feature type="transmembrane region" description="Helical" evidence="12">
    <location>
        <begin position="12"/>
        <end position="32"/>
    </location>
</feature>
<comment type="caution">
    <text evidence="14">The sequence shown here is derived from an EMBL/GenBank/DDBJ whole genome shotgun (WGS) entry which is preliminary data.</text>
</comment>
<dbReference type="RefSeq" id="WP_068411660.1">
    <property type="nucleotide sequence ID" value="NZ_LRDB01000002.1"/>
</dbReference>
<evidence type="ECO:0000256" key="8">
    <source>
        <dbReference type="ARBA" id="ARBA00023077"/>
    </source>
</evidence>